<dbReference type="Proteomes" id="UP000316621">
    <property type="component" value="Chromosome 11"/>
</dbReference>
<keyword evidence="4" id="KW-1185">Reference proteome</keyword>
<reference evidence="3 4" key="1">
    <citation type="journal article" date="2018" name="Science">
        <title>The opium poppy genome and morphinan production.</title>
        <authorList>
            <person name="Guo L."/>
            <person name="Winzer T."/>
            <person name="Yang X."/>
            <person name="Li Y."/>
            <person name="Ning Z."/>
            <person name="He Z."/>
            <person name="Teodor R."/>
            <person name="Lu Y."/>
            <person name="Bowser T.A."/>
            <person name="Graham I.A."/>
            <person name="Ye K."/>
        </authorList>
    </citation>
    <scope>NUCLEOTIDE SEQUENCE [LARGE SCALE GENOMIC DNA]</scope>
    <source>
        <strain evidence="4">cv. HN1</strain>
        <tissue evidence="3">Leaves</tissue>
    </source>
</reference>
<name>A0A4Y7LG23_PAPSO</name>
<proteinExistence type="predicted"/>
<feature type="region of interest" description="Disordered" evidence="1">
    <location>
        <begin position="37"/>
        <end position="58"/>
    </location>
</feature>
<evidence type="ECO:0000256" key="1">
    <source>
        <dbReference type="SAM" id="MobiDB-lite"/>
    </source>
</evidence>
<evidence type="ECO:0000313" key="4">
    <source>
        <dbReference type="Proteomes" id="UP000316621"/>
    </source>
</evidence>
<evidence type="ECO:0000256" key="2">
    <source>
        <dbReference type="SAM" id="SignalP"/>
    </source>
</evidence>
<dbReference type="Gramene" id="RZC83590">
    <property type="protein sequence ID" value="RZC83590"/>
    <property type="gene ID" value="C5167_046375"/>
</dbReference>
<evidence type="ECO:0000313" key="3">
    <source>
        <dbReference type="EMBL" id="RZC83590.1"/>
    </source>
</evidence>
<feature type="chain" id="PRO_5021303127" evidence="2">
    <location>
        <begin position="25"/>
        <end position="174"/>
    </location>
</feature>
<keyword evidence="2" id="KW-0732">Signal</keyword>
<feature type="signal peptide" evidence="2">
    <location>
        <begin position="1"/>
        <end position="24"/>
    </location>
</feature>
<dbReference type="AlphaFoldDB" id="A0A4Y7LG23"/>
<gene>
    <name evidence="3" type="ORF">C5167_046375</name>
</gene>
<accession>A0A4Y7LG23</accession>
<organism evidence="3 4">
    <name type="scientific">Papaver somniferum</name>
    <name type="common">Opium poppy</name>
    <dbReference type="NCBI Taxonomy" id="3469"/>
    <lineage>
        <taxon>Eukaryota</taxon>
        <taxon>Viridiplantae</taxon>
        <taxon>Streptophyta</taxon>
        <taxon>Embryophyta</taxon>
        <taxon>Tracheophyta</taxon>
        <taxon>Spermatophyta</taxon>
        <taxon>Magnoliopsida</taxon>
        <taxon>Ranunculales</taxon>
        <taxon>Papaveraceae</taxon>
        <taxon>Papaveroideae</taxon>
        <taxon>Papaver</taxon>
    </lineage>
</organism>
<dbReference type="EMBL" id="CM010725">
    <property type="protein sequence ID" value="RZC83590.1"/>
    <property type="molecule type" value="Genomic_DNA"/>
</dbReference>
<protein>
    <submittedName>
        <fullName evidence="3">Uncharacterized protein</fullName>
    </submittedName>
</protein>
<sequence length="174" mass="19739">MRFPNVYLVIFSVLVICAVVNVDGEVGAPQHHFSEDVVNDDGVGGAQNHSSDEDAIDEPRVLSPSQVIDAPAQEGETFVDPFILELFHAINQKVARKWVDFNVDVSGFHFSSKQKKLVQRDLPKKQRFVPQYFPSRWNDFVQAIESYEGFVHKKGRFGSRFTHPEFKVGTPHLI</sequence>